<evidence type="ECO:0000313" key="2">
    <source>
        <dbReference type="Proteomes" id="UP000076532"/>
    </source>
</evidence>
<accession>A0A166B7L2</accession>
<organism evidence="1 2">
    <name type="scientific">Athelia psychrophila</name>
    <dbReference type="NCBI Taxonomy" id="1759441"/>
    <lineage>
        <taxon>Eukaryota</taxon>
        <taxon>Fungi</taxon>
        <taxon>Dikarya</taxon>
        <taxon>Basidiomycota</taxon>
        <taxon>Agaricomycotina</taxon>
        <taxon>Agaricomycetes</taxon>
        <taxon>Agaricomycetidae</taxon>
        <taxon>Atheliales</taxon>
        <taxon>Atheliaceae</taxon>
        <taxon>Athelia</taxon>
    </lineage>
</organism>
<dbReference type="Proteomes" id="UP000076532">
    <property type="component" value="Unassembled WGS sequence"/>
</dbReference>
<reference evidence="1 2" key="1">
    <citation type="journal article" date="2016" name="Mol. Biol. Evol.">
        <title>Comparative Genomics of Early-Diverging Mushroom-Forming Fungi Provides Insights into the Origins of Lignocellulose Decay Capabilities.</title>
        <authorList>
            <person name="Nagy L.G."/>
            <person name="Riley R."/>
            <person name="Tritt A."/>
            <person name="Adam C."/>
            <person name="Daum C."/>
            <person name="Floudas D."/>
            <person name="Sun H."/>
            <person name="Yadav J.S."/>
            <person name="Pangilinan J."/>
            <person name="Larsson K.H."/>
            <person name="Matsuura K."/>
            <person name="Barry K."/>
            <person name="Labutti K."/>
            <person name="Kuo R."/>
            <person name="Ohm R.A."/>
            <person name="Bhattacharya S.S."/>
            <person name="Shirouzu T."/>
            <person name="Yoshinaga Y."/>
            <person name="Martin F.M."/>
            <person name="Grigoriev I.V."/>
            <person name="Hibbett D.S."/>
        </authorList>
    </citation>
    <scope>NUCLEOTIDE SEQUENCE [LARGE SCALE GENOMIC DNA]</scope>
    <source>
        <strain evidence="1 2">CBS 109695</strain>
    </source>
</reference>
<name>A0A166B7L2_9AGAM</name>
<sequence>MPQSEFGWGIQMLLQWDCIISLVETIPELITSSQNSIPDAFGLEGGHVFVYPAFKETVLQSFVEFDLTTMLLPCIDANPKKSFNLAVNEPLVRRALAFLAACCYTAGFTASNTISRGLDLLQLFRAA</sequence>
<proteinExistence type="predicted"/>
<evidence type="ECO:0000313" key="1">
    <source>
        <dbReference type="EMBL" id="KZP12355.1"/>
    </source>
</evidence>
<dbReference type="EMBL" id="KV417648">
    <property type="protein sequence ID" value="KZP12355.1"/>
    <property type="molecule type" value="Genomic_DNA"/>
</dbReference>
<dbReference type="AlphaFoldDB" id="A0A166B7L2"/>
<keyword evidence="2" id="KW-1185">Reference proteome</keyword>
<protein>
    <submittedName>
        <fullName evidence="1">Uncharacterized protein</fullName>
    </submittedName>
</protein>
<gene>
    <name evidence="1" type="ORF">FIBSPDRAFT_961422</name>
</gene>